<evidence type="ECO:0000313" key="2">
    <source>
        <dbReference type="Proteomes" id="UP000008225"/>
    </source>
</evidence>
<keyword evidence="2" id="KW-1185">Reference proteome</keyword>
<reference evidence="1" key="2">
    <citation type="submission" date="2025-08" db="UniProtKB">
        <authorList>
            <consortium name="Ensembl"/>
        </authorList>
    </citation>
    <scope>IDENTIFICATION</scope>
</reference>
<sequence>IFGKRDQGNDYATKLNATHLSWILIHPVLTQGCRLTSFHHEGLLFTPAGRGKWSKSLTSSSHSRVSRVTSADMLWPKYTIISKGLRGEIPTFGWTKNQNSHKHPMYYSIRVVTVCLNPALQTGKAFINICSPLGVKNNPEV</sequence>
<dbReference type="Proteomes" id="UP000008225">
    <property type="component" value="Chromosome 5"/>
</dbReference>
<reference evidence="1 2" key="1">
    <citation type="submission" date="2009-03" db="EMBL/GenBank/DDBJ databases">
        <authorList>
            <person name="Warren W."/>
            <person name="Ye L."/>
            <person name="Minx P."/>
            <person name="Worley K."/>
            <person name="Gibbs R."/>
            <person name="Wilson R.K."/>
        </authorList>
    </citation>
    <scope>NUCLEOTIDE SEQUENCE [LARGE SCALE GENOMIC DNA]</scope>
</reference>
<evidence type="ECO:0000313" key="1">
    <source>
        <dbReference type="Ensembl" id="ENSCJAP00000081083.1"/>
    </source>
</evidence>
<accession>A0A8I3VWQ1</accession>
<proteinExistence type="predicted"/>
<organism evidence="1 2">
    <name type="scientific">Callithrix jacchus</name>
    <name type="common">White-tufted-ear marmoset</name>
    <name type="synonym">Simia Jacchus</name>
    <dbReference type="NCBI Taxonomy" id="9483"/>
    <lineage>
        <taxon>Eukaryota</taxon>
        <taxon>Metazoa</taxon>
        <taxon>Chordata</taxon>
        <taxon>Craniata</taxon>
        <taxon>Vertebrata</taxon>
        <taxon>Euteleostomi</taxon>
        <taxon>Mammalia</taxon>
        <taxon>Eutheria</taxon>
        <taxon>Euarchontoglires</taxon>
        <taxon>Primates</taxon>
        <taxon>Haplorrhini</taxon>
        <taxon>Platyrrhini</taxon>
        <taxon>Cebidae</taxon>
        <taxon>Callitrichinae</taxon>
        <taxon>Callithrix</taxon>
        <taxon>Callithrix</taxon>
    </lineage>
</organism>
<dbReference type="AlphaFoldDB" id="A0A8I3VWQ1"/>
<dbReference type="Ensembl" id="ENSCJAT00000142901.1">
    <property type="protein sequence ID" value="ENSCJAP00000081083.1"/>
    <property type="gene ID" value="ENSCJAG00000072512.1"/>
</dbReference>
<protein>
    <submittedName>
        <fullName evidence="1">Uncharacterized protein</fullName>
    </submittedName>
</protein>
<reference evidence="1" key="3">
    <citation type="submission" date="2025-09" db="UniProtKB">
        <authorList>
            <consortium name="Ensembl"/>
        </authorList>
    </citation>
    <scope>IDENTIFICATION</scope>
</reference>
<name>A0A8I3VWQ1_CALJA</name>